<reference evidence="2" key="2">
    <citation type="journal article" date="2023" name="IMA Fungus">
        <title>Comparative genomic study of the Penicillium genus elucidates a diverse pangenome and 15 lateral gene transfer events.</title>
        <authorList>
            <person name="Petersen C."/>
            <person name="Sorensen T."/>
            <person name="Nielsen M.R."/>
            <person name="Sondergaard T.E."/>
            <person name="Sorensen J.L."/>
            <person name="Fitzpatrick D.A."/>
            <person name="Frisvad J.C."/>
            <person name="Nielsen K.L."/>
        </authorList>
    </citation>
    <scope>NUCLEOTIDE SEQUENCE</scope>
    <source>
        <strain evidence="2">IBT 30761</strain>
    </source>
</reference>
<dbReference type="Proteomes" id="UP001149074">
    <property type="component" value="Unassembled WGS sequence"/>
</dbReference>
<evidence type="ECO:0000256" key="1">
    <source>
        <dbReference type="SAM" id="MobiDB-lite"/>
    </source>
</evidence>
<comment type="caution">
    <text evidence="2">The sequence shown here is derived from an EMBL/GenBank/DDBJ whole genome shotgun (WGS) entry which is preliminary data.</text>
</comment>
<dbReference type="RefSeq" id="XP_056477043.1">
    <property type="nucleotide sequence ID" value="XM_056616686.1"/>
</dbReference>
<dbReference type="GeneID" id="81355665"/>
<dbReference type="EMBL" id="JAPQKI010000004">
    <property type="protein sequence ID" value="KAJ5103663.1"/>
    <property type="molecule type" value="Genomic_DNA"/>
</dbReference>
<name>A0A9W9KFE7_9EURO</name>
<keyword evidence="3" id="KW-1185">Reference proteome</keyword>
<dbReference type="AlphaFoldDB" id="A0A9W9KFE7"/>
<evidence type="ECO:0000313" key="2">
    <source>
        <dbReference type="EMBL" id="KAJ5103663.1"/>
    </source>
</evidence>
<proteinExistence type="predicted"/>
<sequence>MSEAFRGSHSNENSSSLSQTSRPSISQAPEPPDTLKLNTKQRGPKNAPELSRYKRGKRRELKQIPTPSEYLSKTLQKHVFGRGEQSSLRTFNHGARVTYGRPLQTVSLQSILAEYIRLVDPLLSGSSSHATLSEVGNNLDAALIRVFKPDTYHYLNARGYDVEDVVSWAWVLKSPTARQAVSRMFVLEADGATRHGPGVPIFIPIFLLKEHHLDARSFRLLLVHSLHLMSGHRLPAASLLQRIPPNTIEELPLGKSPARITLGTCVIIVDRLVRHARQVWPRALPTIATVFARFLTRPYSEKTKISNLDRQKIDRGSTNIFNTCLWLLSLPTKVNPFRSASIQQQAQFELLKSMASHKPVLPLSRKGYQSIVAVQLAHKKTEAERQSAELKSPSWPPWKEEKLGMDAQRGNDGLRSRAMNVLSQMAEAGYSHQVWEKASTILAGWDTDRSPTIQTRTLVHPTGTLFKPDTDEPDLSTAVWVARIRATRTIREAWACFLAYQDQGLPPESAIYVEMIVKLIYRQVAIRRRFDETKHALPGDGPEVHAEPASARDVIYVRTEPPTVEHLLAEMFSHGFRPSGKFLALLLRTAPNLRTGLEYLRRSDLAKTQLAALCVIWGQPSQCPVPYVKALGSIPDGVFLSFIKLMCTHSKSIRKRMGSKEVLSPNDFPALTENTQVCEPLAALSDFQEDMGQWKHPRTLWHAVQLVKLRQPPSHAAWVHILDTMSVERVSKKHTDRTRCLYRIIGWHETLAVLQWMKHRNVDPGSQGFKALCIAFKKAVDAGMRYPGVSDEASSLIQRAAHGDEYANPEPEHELDTFNPMVETGLQILKAEFERLVLPASGMPDLAEQSIFVAGNTDESQPCIPQGLHVPSFVTLHSFVGALGMAGDDEALLHLLRWMSHSAAELGEASMERQNGNKNIRLTLVAIRMYLEQLRSDSNVQEAFKIISQTPGWEWPSDEEVEGYGAGLYK</sequence>
<evidence type="ECO:0000313" key="3">
    <source>
        <dbReference type="Proteomes" id="UP001149074"/>
    </source>
</evidence>
<accession>A0A9W9KFE7</accession>
<reference evidence="2" key="1">
    <citation type="submission" date="2022-11" db="EMBL/GenBank/DDBJ databases">
        <authorList>
            <person name="Petersen C."/>
        </authorList>
    </citation>
    <scope>NUCLEOTIDE SEQUENCE</scope>
    <source>
        <strain evidence="2">IBT 30761</strain>
    </source>
</reference>
<protein>
    <submittedName>
        <fullName evidence="2">Uncharacterized protein</fullName>
    </submittedName>
</protein>
<organism evidence="2 3">
    <name type="scientific">Penicillium argentinense</name>
    <dbReference type="NCBI Taxonomy" id="1131581"/>
    <lineage>
        <taxon>Eukaryota</taxon>
        <taxon>Fungi</taxon>
        <taxon>Dikarya</taxon>
        <taxon>Ascomycota</taxon>
        <taxon>Pezizomycotina</taxon>
        <taxon>Eurotiomycetes</taxon>
        <taxon>Eurotiomycetidae</taxon>
        <taxon>Eurotiales</taxon>
        <taxon>Aspergillaceae</taxon>
        <taxon>Penicillium</taxon>
    </lineage>
</organism>
<gene>
    <name evidence="2" type="ORF">N7532_004192</name>
</gene>
<feature type="region of interest" description="Disordered" evidence="1">
    <location>
        <begin position="1"/>
        <end position="68"/>
    </location>
</feature>
<feature type="compositionally biased region" description="Low complexity" evidence="1">
    <location>
        <begin position="8"/>
        <end position="21"/>
    </location>
</feature>
<dbReference type="OrthoDB" id="410701at2759"/>